<keyword evidence="3" id="KW-0812">Transmembrane</keyword>
<protein>
    <recommendedName>
        <fullName evidence="6">DUF4407 domain-containing protein</fullName>
    </recommendedName>
</protein>
<evidence type="ECO:0000313" key="4">
    <source>
        <dbReference type="EMBL" id="PSB03593.1"/>
    </source>
</evidence>
<dbReference type="EMBL" id="PVWJ01000028">
    <property type="protein sequence ID" value="PSB03593.1"/>
    <property type="molecule type" value="Genomic_DNA"/>
</dbReference>
<evidence type="ECO:0000256" key="1">
    <source>
        <dbReference type="SAM" id="Coils"/>
    </source>
</evidence>
<dbReference type="OrthoDB" id="594406at2"/>
<sequence length="437" mass="49192">MAAVETSDPKDLDKYDYKCEAGKIRQFLWFCAGIDEQLIRRCPHSERVKAEGIGGVILATSVLAFLSGSYAFYTVFGPKISYALTPEQQVSDPMSVLWAIVCGIAWALVIFNLDRFIVTSTGHGDGTEKITWDELINGLPRIVMAVFIGICISAPLEIRVFQSEINAELEVRQTEQTKKYDEGSNAGFAMREADLNGRKQEKREELQKKESRLNGGLLDIKNQRKTLEDEAGGNTKTGTAGRGPAWRDKMANLEKMEAELQEEKPRLEQDISHLKTDIAQLQTELTQLSEEKTKAHMENTRRAVNIDGLGNRINIAHELFPTSSKLLMLLLIIIEVTPIFIKMMFIRGPYDLLSENQNRIVTAKFGIEEYPLIQAGQNLSPIGAVSPNFHQAKIIEEYEVATLAAERELSKTAQEAYLRKMKRDIQANPEKYFTENS</sequence>
<dbReference type="RefSeq" id="WP_106288035.1">
    <property type="nucleotide sequence ID" value="NZ_CAWNTC010000249.1"/>
</dbReference>
<keyword evidence="5" id="KW-1185">Reference proteome</keyword>
<keyword evidence="1" id="KW-0175">Coiled coil</keyword>
<feature type="transmembrane region" description="Helical" evidence="3">
    <location>
        <begin position="96"/>
        <end position="117"/>
    </location>
</feature>
<comment type="caution">
    <text evidence="4">The sequence shown here is derived from an EMBL/GenBank/DDBJ whole genome shotgun (WGS) entry which is preliminary data.</text>
</comment>
<accession>A0A2T1C626</accession>
<organism evidence="4 5">
    <name type="scientific">Merismopedia glauca CCAP 1448/3</name>
    <dbReference type="NCBI Taxonomy" id="1296344"/>
    <lineage>
        <taxon>Bacteria</taxon>
        <taxon>Bacillati</taxon>
        <taxon>Cyanobacteriota</taxon>
        <taxon>Cyanophyceae</taxon>
        <taxon>Synechococcales</taxon>
        <taxon>Merismopediaceae</taxon>
        <taxon>Merismopedia</taxon>
    </lineage>
</organism>
<evidence type="ECO:0008006" key="6">
    <source>
        <dbReference type="Google" id="ProtNLM"/>
    </source>
</evidence>
<feature type="transmembrane region" description="Helical" evidence="3">
    <location>
        <begin position="53"/>
        <end position="76"/>
    </location>
</feature>
<dbReference type="AlphaFoldDB" id="A0A2T1C626"/>
<keyword evidence="3" id="KW-0472">Membrane</keyword>
<evidence type="ECO:0000313" key="5">
    <source>
        <dbReference type="Proteomes" id="UP000238762"/>
    </source>
</evidence>
<evidence type="ECO:0000256" key="2">
    <source>
        <dbReference type="SAM" id="MobiDB-lite"/>
    </source>
</evidence>
<dbReference type="InterPro" id="IPR025519">
    <property type="entry name" value="DUF4407"/>
</dbReference>
<reference evidence="4 5" key="2">
    <citation type="submission" date="2018-03" db="EMBL/GenBank/DDBJ databases">
        <title>The ancient ancestry and fast evolution of plastids.</title>
        <authorList>
            <person name="Moore K.R."/>
            <person name="Magnabosco C."/>
            <person name="Momper L."/>
            <person name="Gold D.A."/>
            <person name="Bosak T."/>
            <person name="Fournier G.P."/>
        </authorList>
    </citation>
    <scope>NUCLEOTIDE SEQUENCE [LARGE SCALE GENOMIC DNA]</scope>
    <source>
        <strain evidence="4 5">CCAP 1448/3</strain>
    </source>
</reference>
<feature type="transmembrane region" description="Helical" evidence="3">
    <location>
        <begin position="326"/>
        <end position="345"/>
    </location>
</feature>
<feature type="coiled-coil region" evidence="1">
    <location>
        <begin position="250"/>
        <end position="298"/>
    </location>
</feature>
<feature type="compositionally biased region" description="Basic and acidic residues" evidence="2">
    <location>
        <begin position="193"/>
        <end position="212"/>
    </location>
</feature>
<gene>
    <name evidence="4" type="ORF">C7B64_07570</name>
</gene>
<evidence type="ECO:0000256" key="3">
    <source>
        <dbReference type="SAM" id="Phobius"/>
    </source>
</evidence>
<dbReference type="Proteomes" id="UP000238762">
    <property type="component" value="Unassembled WGS sequence"/>
</dbReference>
<feature type="region of interest" description="Disordered" evidence="2">
    <location>
        <begin position="193"/>
        <end position="245"/>
    </location>
</feature>
<keyword evidence="3" id="KW-1133">Transmembrane helix</keyword>
<dbReference type="Pfam" id="PF14362">
    <property type="entry name" value="DUF4407"/>
    <property type="match status" value="1"/>
</dbReference>
<name>A0A2T1C626_9CYAN</name>
<dbReference type="Gene3D" id="1.20.5.170">
    <property type="match status" value="1"/>
</dbReference>
<proteinExistence type="predicted"/>
<reference evidence="4 5" key="1">
    <citation type="submission" date="2018-02" db="EMBL/GenBank/DDBJ databases">
        <authorList>
            <person name="Cohen D.B."/>
            <person name="Kent A.D."/>
        </authorList>
    </citation>
    <scope>NUCLEOTIDE SEQUENCE [LARGE SCALE GENOMIC DNA]</scope>
    <source>
        <strain evidence="4 5">CCAP 1448/3</strain>
    </source>
</reference>